<protein>
    <submittedName>
        <fullName evidence="1">Uncharacterized protein</fullName>
    </submittedName>
</protein>
<reference evidence="1 2" key="1">
    <citation type="journal article" date="2023" name="BMC Biotechnol.">
        <title>Vitis rotundifolia cv Carlos genome sequencing.</title>
        <authorList>
            <person name="Huff M."/>
            <person name="Hulse-Kemp A."/>
            <person name="Scheffler B."/>
            <person name="Youngblood R."/>
            <person name="Simpson S."/>
            <person name="Babiker E."/>
            <person name="Staton M."/>
        </authorList>
    </citation>
    <scope>NUCLEOTIDE SEQUENCE [LARGE SCALE GENOMIC DNA]</scope>
    <source>
        <tissue evidence="1">Leaf</tissue>
    </source>
</reference>
<dbReference type="EMBL" id="JARBHA010000002">
    <property type="protein sequence ID" value="KAJ9707627.1"/>
    <property type="molecule type" value="Genomic_DNA"/>
</dbReference>
<evidence type="ECO:0000313" key="1">
    <source>
        <dbReference type="EMBL" id="KAJ9707627.1"/>
    </source>
</evidence>
<evidence type="ECO:0000313" key="2">
    <source>
        <dbReference type="Proteomes" id="UP001168098"/>
    </source>
</evidence>
<organism evidence="1 2">
    <name type="scientific">Vitis rotundifolia</name>
    <name type="common">Muscadine grape</name>
    <dbReference type="NCBI Taxonomy" id="103349"/>
    <lineage>
        <taxon>Eukaryota</taxon>
        <taxon>Viridiplantae</taxon>
        <taxon>Streptophyta</taxon>
        <taxon>Embryophyta</taxon>
        <taxon>Tracheophyta</taxon>
        <taxon>Spermatophyta</taxon>
        <taxon>Magnoliopsida</taxon>
        <taxon>eudicotyledons</taxon>
        <taxon>Gunneridae</taxon>
        <taxon>Pentapetalae</taxon>
        <taxon>rosids</taxon>
        <taxon>Vitales</taxon>
        <taxon>Vitaceae</taxon>
        <taxon>Viteae</taxon>
        <taxon>Vitis</taxon>
    </lineage>
</organism>
<accession>A0AA39AHD9</accession>
<name>A0AA39AHD9_VITRO</name>
<dbReference type="AlphaFoldDB" id="A0AA39AHD9"/>
<sequence>MLAAGELVQDGLHFRAILLLVELHDSGSYSKAEKWLFHHMAHATATNAEHHHHIAGA</sequence>
<dbReference type="Proteomes" id="UP001168098">
    <property type="component" value="Unassembled WGS sequence"/>
</dbReference>
<gene>
    <name evidence="1" type="ORF">PVL29_002592</name>
</gene>
<keyword evidence="2" id="KW-1185">Reference proteome</keyword>
<comment type="caution">
    <text evidence="1">The sequence shown here is derived from an EMBL/GenBank/DDBJ whole genome shotgun (WGS) entry which is preliminary data.</text>
</comment>
<proteinExistence type="predicted"/>